<evidence type="ECO:0000313" key="6">
    <source>
        <dbReference type="Proteomes" id="UP000294513"/>
    </source>
</evidence>
<dbReference type="InterPro" id="IPR009057">
    <property type="entry name" value="Homeodomain-like_sf"/>
</dbReference>
<proteinExistence type="predicted"/>
<sequence>MSDMGGEVARYWRHPALPEVDLLRARFVTHRFARHTHPGYTIGVIEAGVDEFEHRGGVERAGPGSVAVVNPDVVHTGHAGTPEGWTYRVIYPSVAVVEGIAAELGAPRGTPVFPDAVLDDPSTARLLSALHRAGEAGDALAVSTMLRTALAHLLTRHARHVPGGDGSVAMPPIVREARDLLHARLIDPPSLEKLAEEVGTRPFPLLRAFRTTVGLPPHAYLNQVRVRAARALLDEGLRPAEVAGRTGFADQAHLTRHFKRTVGVPPGAYQSAAQAGRRGR</sequence>
<evidence type="ECO:0000256" key="1">
    <source>
        <dbReference type="ARBA" id="ARBA00023015"/>
    </source>
</evidence>
<dbReference type="PANTHER" id="PTHR46796:SF2">
    <property type="entry name" value="TRANSCRIPTIONAL REGULATORY PROTEIN"/>
    <property type="match status" value="1"/>
</dbReference>
<keyword evidence="6" id="KW-1185">Reference proteome</keyword>
<dbReference type="InterPro" id="IPR050204">
    <property type="entry name" value="AraC_XylS_family_regulators"/>
</dbReference>
<organism evidence="5 6">
    <name type="scientific">Actinomadura rubrisoli</name>
    <dbReference type="NCBI Taxonomy" id="2530368"/>
    <lineage>
        <taxon>Bacteria</taxon>
        <taxon>Bacillati</taxon>
        <taxon>Actinomycetota</taxon>
        <taxon>Actinomycetes</taxon>
        <taxon>Streptosporangiales</taxon>
        <taxon>Thermomonosporaceae</taxon>
        <taxon>Actinomadura</taxon>
    </lineage>
</organism>
<dbReference type="Gene3D" id="1.10.10.60">
    <property type="entry name" value="Homeodomain-like"/>
    <property type="match status" value="2"/>
</dbReference>
<evidence type="ECO:0000259" key="4">
    <source>
        <dbReference type="PROSITE" id="PS01124"/>
    </source>
</evidence>
<accession>A0A4R4ZXK1</accession>
<dbReference type="Pfam" id="PF02311">
    <property type="entry name" value="AraC_binding"/>
    <property type="match status" value="1"/>
</dbReference>
<dbReference type="PROSITE" id="PS01124">
    <property type="entry name" value="HTH_ARAC_FAMILY_2"/>
    <property type="match status" value="1"/>
</dbReference>
<dbReference type="GO" id="GO:0043565">
    <property type="term" value="F:sequence-specific DNA binding"/>
    <property type="evidence" value="ECO:0007669"/>
    <property type="project" value="InterPro"/>
</dbReference>
<dbReference type="Proteomes" id="UP000294513">
    <property type="component" value="Unassembled WGS sequence"/>
</dbReference>
<dbReference type="SUPFAM" id="SSF51215">
    <property type="entry name" value="Regulatory protein AraC"/>
    <property type="match status" value="1"/>
</dbReference>
<dbReference type="InterPro" id="IPR003313">
    <property type="entry name" value="AraC-bd"/>
</dbReference>
<evidence type="ECO:0000256" key="2">
    <source>
        <dbReference type="ARBA" id="ARBA00023125"/>
    </source>
</evidence>
<dbReference type="GO" id="GO:0003700">
    <property type="term" value="F:DNA-binding transcription factor activity"/>
    <property type="evidence" value="ECO:0007669"/>
    <property type="project" value="InterPro"/>
</dbReference>
<protein>
    <submittedName>
        <fullName evidence="5">AraC family transcriptional regulator</fullName>
    </submittedName>
</protein>
<dbReference type="SMART" id="SM00342">
    <property type="entry name" value="HTH_ARAC"/>
    <property type="match status" value="1"/>
</dbReference>
<keyword evidence="2" id="KW-0238">DNA-binding</keyword>
<dbReference type="EMBL" id="SMKU01000456">
    <property type="protein sequence ID" value="TDD64068.1"/>
    <property type="molecule type" value="Genomic_DNA"/>
</dbReference>
<reference evidence="5 6" key="1">
    <citation type="submission" date="2019-03" db="EMBL/GenBank/DDBJ databases">
        <title>Draft genome sequences of novel Actinobacteria.</title>
        <authorList>
            <person name="Sahin N."/>
            <person name="Ay H."/>
            <person name="Saygin H."/>
        </authorList>
    </citation>
    <scope>NUCLEOTIDE SEQUENCE [LARGE SCALE GENOMIC DNA]</scope>
    <source>
        <strain evidence="5 6">H3C3</strain>
    </source>
</reference>
<dbReference type="SUPFAM" id="SSF46689">
    <property type="entry name" value="Homeodomain-like"/>
    <property type="match status" value="2"/>
</dbReference>
<dbReference type="PANTHER" id="PTHR46796">
    <property type="entry name" value="HTH-TYPE TRANSCRIPTIONAL ACTIVATOR RHAS-RELATED"/>
    <property type="match status" value="1"/>
</dbReference>
<dbReference type="InterPro" id="IPR018060">
    <property type="entry name" value="HTH_AraC"/>
</dbReference>
<evidence type="ECO:0000313" key="5">
    <source>
        <dbReference type="EMBL" id="TDD64068.1"/>
    </source>
</evidence>
<comment type="caution">
    <text evidence="5">The sequence shown here is derived from an EMBL/GenBank/DDBJ whole genome shotgun (WGS) entry which is preliminary data.</text>
</comment>
<dbReference type="Pfam" id="PF12833">
    <property type="entry name" value="HTH_18"/>
    <property type="match status" value="1"/>
</dbReference>
<keyword evidence="3" id="KW-0804">Transcription</keyword>
<dbReference type="AlphaFoldDB" id="A0A4R4ZXK1"/>
<evidence type="ECO:0000256" key="3">
    <source>
        <dbReference type="ARBA" id="ARBA00023163"/>
    </source>
</evidence>
<dbReference type="InterPro" id="IPR037923">
    <property type="entry name" value="HTH-like"/>
</dbReference>
<feature type="domain" description="HTH araC/xylS-type" evidence="4">
    <location>
        <begin position="175"/>
        <end position="272"/>
    </location>
</feature>
<name>A0A4R4ZXK1_9ACTN</name>
<dbReference type="OrthoDB" id="3172070at2"/>
<keyword evidence="1" id="KW-0805">Transcription regulation</keyword>
<gene>
    <name evidence="5" type="ORF">E1298_42755</name>
</gene>